<reference evidence="4" key="1">
    <citation type="submission" date="2020-10" db="EMBL/GenBank/DDBJ databases">
        <title>Chromosome-scale genome assembly of the Allis shad, Alosa alosa.</title>
        <authorList>
            <person name="Margot Z."/>
            <person name="Christophe K."/>
            <person name="Cabau C."/>
            <person name="Louis A."/>
            <person name="Berthelot C."/>
            <person name="Parey E."/>
            <person name="Roest Crollius H."/>
            <person name="Montfort J."/>
            <person name="Robinson-Rechavi M."/>
            <person name="Bucao C."/>
            <person name="Bouchez O."/>
            <person name="Gislard M."/>
            <person name="Lluch J."/>
            <person name="Milhes M."/>
            <person name="Lampietro C."/>
            <person name="Lopez Roques C."/>
            <person name="Donnadieu C."/>
            <person name="Braasch I."/>
            <person name="Desvignes T."/>
            <person name="Postlethwait J."/>
            <person name="Bobe J."/>
            <person name="Guiguen Y."/>
        </authorList>
    </citation>
    <scope>NUCLEOTIDE SEQUENCE</scope>
    <source>
        <strain evidence="4">M-15738</strain>
        <tissue evidence="4">Blood</tissue>
    </source>
</reference>
<dbReference type="InterPro" id="IPR013783">
    <property type="entry name" value="Ig-like_fold"/>
</dbReference>
<evidence type="ECO:0000259" key="3">
    <source>
        <dbReference type="PROSITE" id="PS50835"/>
    </source>
</evidence>
<organism evidence="4 5">
    <name type="scientific">Alosa alosa</name>
    <name type="common">allis shad</name>
    <dbReference type="NCBI Taxonomy" id="278164"/>
    <lineage>
        <taxon>Eukaryota</taxon>
        <taxon>Metazoa</taxon>
        <taxon>Chordata</taxon>
        <taxon>Craniata</taxon>
        <taxon>Vertebrata</taxon>
        <taxon>Euteleostomi</taxon>
        <taxon>Actinopterygii</taxon>
        <taxon>Neopterygii</taxon>
        <taxon>Teleostei</taxon>
        <taxon>Clupei</taxon>
        <taxon>Clupeiformes</taxon>
        <taxon>Clupeoidei</taxon>
        <taxon>Clupeidae</taxon>
        <taxon>Alosa</taxon>
    </lineage>
</organism>
<sequence length="172" mass="18685">MSACGDVAALLLLMAVCLSGSSEALTEMKDIECYSNVSLPCEAGRVGPKFRSLTWYKVPPLTPASLQNRTGILRSRADNTTLYRYHRQAALGGEGQLILPRVTPNDSGIYECLLRANLGGHNLESSVSLSVNACIEPLTVTPIRRGWTVQKSPLLDVVGSARWMGSPRLYFS</sequence>
<protein>
    <recommendedName>
        <fullName evidence="3">Ig-like domain-containing protein</fullName>
    </recommendedName>
</protein>
<dbReference type="InterPro" id="IPR007110">
    <property type="entry name" value="Ig-like_dom"/>
</dbReference>
<keyword evidence="1" id="KW-0393">Immunoglobulin domain</keyword>
<evidence type="ECO:0000256" key="1">
    <source>
        <dbReference type="ARBA" id="ARBA00023319"/>
    </source>
</evidence>
<dbReference type="PANTHER" id="PTHR15193">
    <property type="entry name" value="CD83 ANTIGEN"/>
    <property type="match status" value="1"/>
</dbReference>
<evidence type="ECO:0000256" key="2">
    <source>
        <dbReference type="SAM" id="SignalP"/>
    </source>
</evidence>
<evidence type="ECO:0000313" key="4">
    <source>
        <dbReference type="EMBL" id="KAG5282429.1"/>
    </source>
</evidence>
<keyword evidence="2" id="KW-0732">Signal</keyword>
<feature type="signal peptide" evidence="2">
    <location>
        <begin position="1"/>
        <end position="24"/>
    </location>
</feature>
<dbReference type="SMART" id="SM00409">
    <property type="entry name" value="IG"/>
    <property type="match status" value="1"/>
</dbReference>
<dbReference type="InterPro" id="IPR036179">
    <property type="entry name" value="Ig-like_dom_sf"/>
</dbReference>
<dbReference type="InterPro" id="IPR013151">
    <property type="entry name" value="Immunoglobulin_dom"/>
</dbReference>
<dbReference type="Gene3D" id="2.60.40.10">
    <property type="entry name" value="Immunoglobulins"/>
    <property type="match status" value="1"/>
</dbReference>
<name>A0AAV6H770_9TELE</name>
<gene>
    <name evidence="4" type="ORF">AALO_G00055910</name>
</gene>
<dbReference type="CDD" id="cd00096">
    <property type="entry name" value="Ig"/>
    <property type="match status" value="1"/>
</dbReference>
<dbReference type="EMBL" id="JADWDJ010000004">
    <property type="protein sequence ID" value="KAG5282429.1"/>
    <property type="molecule type" value="Genomic_DNA"/>
</dbReference>
<dbReference type="InterPro" id="IPR003599">
    <property type="entry name" value="Ig_sub"/>
</dbReference>
<dbReference type="SUPFAM" id="SSF48726">
    <property type="entry name" value="Immunoglobulin"/>
    <property type="match status" value="1"/>
</dbReference>
<dbReference type="AlphaFoldDB" id="A0AAV6H770"/>
<proteinExistence type="predicted"/>
<keyword evidence="5" id="KW-1185">Reference proteome</keyword>
<dbReference type="Pfam" id="PF00047">
    <property type="entry name" value="ig"/>
    <property type="match status" value="1"/>
</dbReference>
<dbReference type="PROSITE" id="PS50835">
    <property type="entry name" value="IG_LIKE"/>
    <property type="match status" value="1"/>
</dbReference>
<accession>A0AAV6H770</accession>
<dbReference type="Proteomes" id="UP000823561">
    <property type="component" value="Chromosome 4"/>
</dbReference>
<comment type="caution">
    <text evidence="4">The sequence shown here is derived from an EMBL/GenBank/DDBJ whole genome shotgun (WGS) entry which is preliminary data.</text>
</comment>
<evidence type="ECO:0000313" key="5">
    <source>
        <dbReference type="Proteomes" id="UP000823561"/>
    </source>
</evidence>
<feature type="chain" id="PRO_5043361050" description="Ig-like domain-containing protein" evidence="2">
    <location>
        <begin position="25"/>
        <end position="172"/>
    </location>
</feature>
<dbReference type="PANTHER" id="PTHR15193:SF2">
    <property type="match status" value="1"/>
</dbReference>
<feature type="domain" description="Ig-like" evidence="3">
    <location>
        <begin position="35"/>
        <end position="128"/>
    </location>
</feature>